<sequence length="389" mass="42187">MGPSRLARERNNVNIRSHIDRWLDKNRDEVLSWRRYLHAYPELSHQEHGTTAYIAGILRGYGLEPHLFPTTGLMVDIGTPRIAFRGDIDALPIEEETGLPFSSQNPGVMHACGHDVHTTIALAIACALSEYPEPVDVRVIFQPAEEVMYGGAPDVIAWGGIKGIEKIYAVHCEPALETGTIGVRAGAITSAADILTVNVYGPGGHTSRPQLTNDVVFALSSLVTQLPALLSRRVDPRTGTVLVFGSIHAGNAANAIPQMGSVSGTLRTASVDVWLSIQPLLEELIGHILAPTGCSYDIDYTRGIPPVVNDPIATHLLIDHSPFRVVEALQSSGGEDFSWYLQEIPGCMARLGCKTNVEYDLHQADLIVDENCIDVGVKLFASVLHADRL</sequence>
<name>A0A5C5UE22_9CORY</name>
<dbReference type="PANTHER" id="PTHR11014">
    <property type="entry name" value="PEPTIDASE M20 FAMILY MEMBER"/>
    <property type="match status" value="1"/>
</dbReference>
<keyword evidence="3" id="KW-0378">Hydrolase</keyword>
<comment type="cofactor">
    <cofactor evidence="1">
        <name>Mn(2+)</name>
        <dbReference type="ChEBI" id="CHEBI:29035"/>
    </cofactor>
    <text evidence="1">The Mn(2+) ion enhances activity.</text>
</comment>
<dbReference type="OrthoDB" id="9777385at2"/>
<comment type="caution">
    <text evidence="3">The sequence shown here is derived from an EMBL/GenBank/DDBJ whole genome shotgun (WGS) entry which is preliminary data.</text>
</comment>
<dbReference type="Pfam" id="PF01546">
    <property type="entry name" value="Peptidase_M20"/>
    <property type="match status" value="1"/>
</dbReference>
<keyword evidence="4" id="KW-1185">Reference proteome</keyword>
<dbReference type="InterPro" id="IPR011650">
    <property type="entry name" value="Peptidase_M20_dimer"/>
</dbReference>
<feature type="domain" description="Peptidase M20 dimerisation" evidence="2">
    <location>
        <begin position="196"/>
        <end position="288"/>
    </location>
</feature>
<dbReference type="GO" id="GO:0046872">
    <property type="term" value="F:metal ion binding"/>
    <property type="evidence" value="ECO:0007669"/>
    <property type="project" value="UniProtKB-KW"/>
</dbReference>
<dbReference type="GO" id="GO:0016787">
    <property type="term" value="F:hydrolase activity"/>
    <property type="evidence" value="ECO:0007669"/>
    <property type="project" value="UniProtKB-KW"/>
</dbReference>
<dbReference type="InterPro" id="IPR036264">
    <property type="entry name" value="Bact_exopeptidase_dim_dom"/>
</dbReference>
<dbReference type="AlphaFoldDB" id="A0A5C5UE22"/>
<dbReference type="PIRSF" id="PIRSF005962">
    <property type="entry name" value="Pept_M20D_amidohydro"/>
    <property type="match status" value="1"/>
</dbReference>
<reference evidence="3 4" key="1">
    <citation type="submission" date="2019-08" db="EMBL/GenBank/DDBJ databases">
        <authorList>
            <person name="Lei W."/>
        </authorList>
    </citation>
    <scope>NUCLEOTIDE SEQUENCE [LARGE SCALE GENOMIC DNA]</scope>
    <source>
        <strain evidence="3 4">CCUG 58627</strain>
    </source>
</reference>
<dbReference type="NCBIfam" id="TIGR01891">
    <property type="entry name" value="amidohydrolases"/>
    <property type="match status" value="1"/>
</dbReference>
<dbReference type="Gene3D" id="3.30.70.360">
    <property type="match status" value="1"/>
</dbReference>
<proteinExistence type="predicted"/>
<feature type="binding site" evidence="1">
    <location>
        <position position="171"/>
    </location>
    <ligand>
        <name>Mn(2+)</name>
        <dbReference type="ChEBI" id="CHEBI:29035"/>
        <label>2</label>
    </ligand>
</feature>
<keyword evidence="1" id="KW-0479">Metal-binding</keyword>
<keyword evidence="1" id="KW-0464">Manganese</keyword>
<dbReference type="Gene3D" id="3.40.630.10">
    <property type="entry name" value="Zn peptidases"/>
    <property type="match status" value="1"/>
</dbReference>
<dbReference type="SUPFAM" id="SSF55031">
    <property type="entry name" value="Bacterial exopeptidase dimerisation domain"/>
    <property type="match status" value="1"/>
</dbReference>
<feature type="binding site" evidence="1">
    <location>
        <position position="146"/>
    </location>
    <ligand>
        <name>Mn(2+)</name>
        <dbReference type="ChEBI" id="CHEBI:29035"/>
        <label>2</label>
    </ligand>
</feature>
<accession>A0A5C5UE22</accession>
<dbReference type="EMBL" id="VOHM01000018">
    <property type="protein sequence ID" value="TWT24209.1"/>
    <property type="molecule type" value="Genomic_DNA"/>
</dbReference>
<feature type="binding site" evidence="1">
    <location>
        <position position="114"/>
    </location>
    <ligand>
        <name>Mn(2+)</name>
        <dbReference type="ChEBI" id="CHEBI:29035"/>
        <label>2</label>
    </ligand>
</feature>
<organism evidence="3 4">
    <name type="scientific">Corynebacterium canis</name>
    <dbReference type="NCBI Taxonomy" id="679663"/>
    <lineage>
        <taxon>Bacteria</taxon>
        <taxon>Bacillati</taxon>
        <taxon>Actinomycetota</taxon>
        <taxon>Actinomycetes</taxon>
        <taxon>Mycobacteriales</taxon>
        <taxon>Corynebacteriaceae</taxon>
        <taxon>Corynebacterium</taxon>
    </lineage>
</organism>
<feature type="binding site" evidence="1">
    <location>
        <position position="362"/>
    </location>
    <ligand>
        <name>Mn(2+)</name>
        <dbReference type="ChEBI" id="CHEBI:29035"/>
        <label>2</label>
    </ligand>
</feature>
<protein>
    <submittedName>
        <fullName evidence="3">Amidohydrolase</fullName>
    </submittedName>
</protein>
<dbReference type="InterPro" id="IPR002933">
    <property type="entry name" value="Peptidase_M20"/>
</dbReference>
<dbReference type="Proteomes" id="UP000320791">
    <property type="component" value="Unassembled WGS sequence"/>
</dbReference>
<evidence type="ECO:0000313" key="4">
    <source>
        <dbReference type="Proteomes" id="UP000320791"/>
    </source>
</evidence>
<dbReference type="PANTHER" id="PTHR11014:SF63">
    <property type="entry name" value="METALLOPEPTIDASE, PUTATIVE (AFU_ORTHOLOGUE AFUA_6G09600)-RELATED"/>
    <property type="match status" value="1"/>
</dbReference>
<evidence type="ECO:0000313" key="3">
    <source>
        <dbReference type="EMBL" id="TWT24209.1"/>
    </source>
</evidence>
<dbReference type="Pfam" id="PF07687">
    <property type="entry name" value="M20_dimer"/>
    <property type="match status" value="1"/>
</dbReference>
<dbReference type="SUPFAM" id="SSF53187">
    <property type="entry name" value="Zn-dependent exopeptidases"/>
    <property type="match status" value="1"/>
</dbReference>
<dbReference type="InterPro" id="IPR017439">
    <property type="entry name" value="Amidohydrolase"/>
</dbReference>
<gene>
    <name evidence="3" type="ORF">FRX94_08600</name>
</gene>
<evidence type="ECO:0000259" key="2">
    <source>
        <dbReference type="Pfam" id="PF07687"/>
    </source>
</evidence>
<evidence type="ECO:0000256" key="1">
    <source>
        <dbReference type="PIRSR" id="PIRSR005962-1"/>
    </source>
</evidence>
<feature type="binding site" evidence="1">
    <location>
        <position position="112"/>
    </location>
    <ligand>
        <name>Mn(2+)</name>
        <dbReference type="ChEBI" id="CHEBI:29035"/>
        <label>2</label>
    </ligand>
</feature>